<reference evidence="1 2" key="1">
    <citation type="journal article" date="2008" name="BMC Genomics">
        <title>The genome sequence of the fish pathogen Aliivibrio salmonicida strain LFI1238 shows extensive evidence of gene decay.</title>
        <authorList>
            <person name="Hjerde E."/>
            <person name="Lorentzen M.S."/>
            <person name="Holden M.T."/>
            <person name="Seeger K."/>
            <person name="Paulsen S."/>
            <person name="Bason N."/>
            <person name="Churcher C."/>
            <person name="Harris D."/>
            <person name="Norbertczak H."/>
            <person name="Quail M.A."/>
            <person name="Sanders S."/>
            <person name="Thurston S."/>
            <person name="Parkhill J."/>
            <person name="Willassen N.P."/>
            <person name="Thomson N.R."/>
        </authorList>
    </citation>
    <scope>NUCLEOTIDE SEQUENCE [LARGE SCALE GENOMIC DNA]</scope>
    <source>
        <strain evidence="1 2">LFI1238</strain>
    </source>
</reference>
<dbReference type="HOGENOM" id="CLU_196103_0_0_6"/>
<name>B6EI25_ALISL</name>
<accession>B6EI25</accession>
<dbReference type="AlphaFoldDB" id="B6EI25"/>
<keyword evidence="2" id="KW-1185">Reference proteome</keyword>
<gene>
    <name evidence="1" type="ordered locus">VSAL_I2077</name>
</gene>
<dbReference type="EMBL" id="FM178379">
    <property type="protein sequence ID" value="CAQ79762.1"/>
    <property type="molecule type" value="Genomic_DNA"/>
</dbReference>
<protein>
    <submittedName>
        <fullName evidence="1">Uncharacterized protein</fullName>
    </submittedName>
</protein>
<proteinExistence type="predicted"/>
<dbReference type="eggNOG" id="ENOG50344KK">
    <property type="taxonomic scope" value="Bacteria"/>
</dbReference>
<dbReference type="KEGG" id="vsa:VSAL_I2077"/>
<organism evidence="1 2">
    <name type="scientific">Aliivibrio salmonicida (strain LFI1238)</name>
    <name type="common">Vibrio salmonicida (strain LFI1238)</name>
    <dbReference type="NCBI Taxonomy" id="316275"/>
    <lineage>
        <taxon>Bacteria</taxon>
        <taxon>Pseudomonadati</taxon>
        <taxon>Pseudomonadota</taxon>
        <taxon>Gammaproteobacteria</taxon>
        <taxon>Vibrionales</taxon>
        <taxon>Vibrionaceae</taxon>
        <taxon>Aliivibrio</taxon>
    </lineage>
</organism>
<evidence type="ECO:0000313" key="2">
    <source>
        <dbReference type="Proteomes" id="UP000001730"/>
    </source>
</evidence>
<dbReference type="Proteomes" id="UP000001730">
    <property type="component" value="Chromosome 1"/>
</dbReference>
<sequence>MKYKVEISKDEKVLFEVLIDDINRNILEENLTILLDQFPNENRFKRHVFYSDTENRILKSTERSMEVIAIQPIFKDVGYR</sequence>
<evidence type="ECO:0000313" key="1">
    <source>
        <dbReference type="EMBL" id="CAQ79762.1"/>
    </source>
</evidence>
<dbReference type="RefSeq" id="WP_012550612.1">
    <property type="nucleotide sequence ID" value="NC_011312.1"/>
</dbReference>